<comment type="caution">
    <text evidence="2">The sequence shown here is derived from an EMBL/GenBank/DDBJ whole genome shotgun (WGS) entry which is preliminary data.</text>
</comment>
<evidence type="ECO:0000313" key="3">
    <source>
        <dbReference type="Proteomes" id="UP001439008"/>
    </source>
</evidence>
<accession>A0ABV2ARA5</accession>
<sequence>MGSELLLQRVPELGLVLSIPLRALRFRPRARQKLGQQLFDRKAVGPVRATVGRDAAGVEPLSAEETGGSDDGSEQRCGRLLSDECRFRLKRKTLFVASGRASALRGRDEIAPDDCADFADADGKGALFEQNGRDFRFRA</sequence>
<organism evidence="2 3">
    <name type="scientific">Bonamia ostreae</name>
    <dbReference type="NCBI Taxonomy" id="126728"/>
    <lineage>
        <taxon>Eukaryota</taxon>
        <taxon>Sar</taxon>
        <taxon>Rhizaria</taxon>
        <taxon>Endomyxa</taxon>
        <taxon>Ascetosporea</taxon>
        <taxon>Haplosporida</taxon>
        <taxon>Bonamia</taxon>
    </lineage>
</organism>
<protein>
    <submittedName>
        <fullName evidence="2">Uncharacterized protein</fullName>
    </submittedName>
</protein>
<evidence type="ECO:0000256" key="1">
    <source>
        <dbReference type="SAM" id="MobiDB-lite"/>
    </source>
</evidence>
<name>A0ABV2ARA5_9EUKA</name>
<feature type="region of interest" description="Disordered" evidence="1">
    <location>
        <begin position="55"/>
        <end position="76"/>
    </location>
</feature>
<evidence type="ECO:0000313" key="2">
    <source>
        <dbReference type="EMBL" id="MES1921938.1"/>
    </source>
</evidence>
<proteinExistence type="predicted"/>
<gene>
    <name evidence="2" type="ORF">MHBO_003465</name>
</gene>
<dbReference type="Proteomes" id="UP001439008">
    <property type="component" value="Unassembled WGS sequence"/>
</dbReference>
<reference evidence="2 3" key="1">
    <citation type="journal article" date="2024" name="BMC Biol.">
        <title>Comparative genomics of Ascetosporea gives new insight into the evolutionary basis for animal parasitism in Rhizaria.</title>
        <authorList>
            <person name="Hiltunen Thoren M."/>
            <person name="Onut-Brannstrom I."/>
            <person name="Alfjorden A."/>
            <person name="Peckova H."/>
            <person name="Swords F."/>
            <person name="Hooper C."/>
            <person name="Holzer A.S."/>
            <person name="Bass D."/>
            <person name="Burki F."/>
        </authorList>
    </citation>
    <scope>NUCLEOTIDE SEQUENCE [LARGE SCALE GENOMIC DNA]</scope>
    <source>
        <strain evidence="2">20-A016</strain>
    </source>
</reference>
<dbReference type="EMBL" id="JBDODL010001965">
    <property type="protein sequence ID" value="MES1921938.1"/>
    <property type="molecule type" value="Genomic_DNA"/>
</dbReference>
<keyword evidence="3" id="KW-1185">Reference proteome</keyword>